<evidence type="ECO:0000313" key="3">
    <source>
        <dbReference type="Proteomes" id="UP000243297"/>
    </source>
</evidence>
<keyword evidence="2" id="KW-0808">Transferase</keyword>
<sequence length="166" mass="19311">MKLRLVENHELQDAMSIINGAKEDLKKQGINQWQEGYPDIECIQGDIQYGKGYFVVDEQNILGYLCIDYDGEPAYKHLNGQWHTDENYVVVHRMAFRESAKGKGISTIVFQLVEEMSKLRGVCAFRVDTDKDNLKMQHILTKNGFTYRGTIWFDYSEKIAFDKIIF</sequence>
<organism evidence="2 3">
    <name type="scientific">Anaerorhabdus furcosa</name>
    <dbReference type="NCBI Taxonomy" id="118967"/>
    <lineage>
        <taxon>Bacteria</taxon>
        <taxon>Bacillati</taxon>
        <taxon>Bacillota</taxon>
        <taxon>Erysipelotrichia</taxon>
        <taxon>Erysipelotrichales</taxon>
        <taxon>Erysipelotrichaceae</taxon>
        <taxon>Anaerorhabdus</taxon>
    </lineage>
</organism>
<dbReference type="RefSeq" id="WP_078712060.1">
    <property type="nucleotide sequence ID" value="NZ_FUWY01000004.1"/>
</dbReference>
<dbReference type="STRING" id="118967.SAMN02745191_1669"/>
<dbReference type="PROSITE" id="PS51186">
    <property type="entry name" value="GNAT"/>
    <property type="match status" value="1"/>
</dbReference>
<protein>
    <submittedName>
        <fullName evidence="2">Acetyltransferase (GNAT) domain-containing protein</fullName>
    </submittedName>
</protein>
<dbReference type="InterPro" id="IPR016181">
    <property type="entry name" value="Acyl_CoA_acyltransferase"/>
</dbReference>
<evidence type="ECO:0000313" key="2">
    <source>
        <dbReference type="EMBL" id="SJZ79545.1"/>
    </source>
</evidence>
<dbReference type="Pfam" id="PF00583">
    <property type="entry name" value="Acetyltransf_1"/>
    <property type="match status" value="1"/>
</dbReference>
<dbReference type="AlphaFoldDB" id="A0A1T4NKA1"/>
<evidence type="ECO:0000259" key="1">
    <source>
        <dbReference type="PROSITE" id="PS51186"/>
    </source>
</evidence>
<dbReference type="Gene3D" id="3.40.630.30">
    <property type="match status" value="1"/>
</dbReference>
<accession>A0A1T4NKA1</accession>
<dbReference type="Proteomes" id="UP000243297">
    <property type="component" value="Unassembled WGS sequence"/>
</dbReference>
<name>A0A1T4NKA1_9FIRM</name>
<keyword evidence="3" id="KW-1185">Reference proteome</keyword>
<dbReference type="InterPro" id="IPR000182">
    <property type="entry name" value="GNAT_dom"/>
</dbReference>
<dbReference type="OrthoDB" id="9796381at2"/>
<proteinExistence type="predicted"/>
<dbReference type="GO" id="GO:0016747">
    <property type="term" value="F:acyltransferase activity, transferring groups other than amino-acyl groups"/>
    <property type="evidence" value="ECO:0007669"/>
    <property type="project" value="InterPro"/>
</dbReference>
<dbReference type="EMBL" id="FUWY01000004">
    <property type="protein sequence ID" value="SJZ79545.1"/>
    <property type="molecule type" value="Genomic_DNA"/>
</dbReference>
<reference evidence="3" key="1">
    <citation type="submission" date="2017-02" db="EMBL/GenBank/DDBJ databases">
        <authorList>
            <person name="Varghese N."/>
            <person name="Submissions S."/>
        </authorList>
    </citation>
    <scope>NUCLEOTIDE SEQUENCE [LARGE SCALE GENOMIC DNA]</scope>
    <source>
        <strain evidence="3">ATCC 25662</strain>
    </source>
</reference>
<dbReference type="SUPFAM" id="SSF55729">
    <property type="entry name" value="Acyl-CoA N-acyltransferases (Nat)"/>
    <property type="match status" value="1"/>
</dbReference>
<feature type="domain" description="N-acetyltransferase" evidence="1">
    <location>
        <begin position="1"/>
        <end position="166"/>
    </location>
</feature>
<gene>
    <name evidence="2" type="ORF">SAMN02745191_1669</name>
</gene>